<dbReference type="Gene3D" id="3.30.420.10">
    <property type="entry name" value="Ribonuclease H-like superfamily/Ribonuclease H"/>
    <property type="match status" value="1"/>
</dbReference>
<dbReference type="GO" id="GO:0003676">
    <property type="term" value="F:nucleic acid binding"/>
    <property type="evidence" value="ECO:0007669"/>
    <property type="project" value="InterPro"/>
</dbReference>
<evidence type="ECO:0000313" key="1">
    <source>
        <dbReference type="EMBL" id="KAK9510942.1"/>
    </source>
</evidence>
<accession>A0AAW1DPR5</accession>
<comment type="caution">
    <text evidence="1">The sequence shown here is derived from an EMBL/GenBank/DDBJ whole genome shotgun (WGS) entry which is preliminary data.</text>
</comment>
<proteinExistence type="predicted"/>
<keyword evidence="2" id="KW-1185">Reference proteome</keyword>
<evidence type="ECO:0008006" key="3">
    <source>
        <dbReference type="Google" id="ProtNLM"/>
    </source>
</evidence>
<dbReference type="InterPro" id="IPR036397">
    <property type="entry name" value="RNaseH_sf"/>
</dbReference>
<protein>
    <recommendedName>
        <fullName evidence="3">Tc1-like transposase DDE domain-containing protein</fullName>
    </recommendedName>
</protein>
<dbReference type="PANTHER" id="PTHR47326:SF1">
    <property type="entry name" value="HTH PSQ-TYPE DOMAIN-CONTAINING PROTEIN"/>
    <property type="match status" value="1"/>
</dbReference>
<dbReference type="AlphaFoldDB" id="A0AAW1DPR5"/>
<evidence type="ECO:0000313" key="2">
    <source>
        <dbReference type="Proteomes" id="UP001461498"/>
    </source>
</evidence>
<gene>
    <name evidence="1" type="ORF">O3M35_005613</name>
</gene>
<organism evidence="1 2">
    <name type="scientific">Rhynocoris fuscipes</name>
    <dbReference type="NCBI Taxonomy" id="488301"/>
    <lineage>
        <taxon>Eukaryota</taxon>
        <taxon>Metazoa</taxon>
        <taxon>Ecdysozoa</taxon>
        <taxon>Arthropoda</taxon>
        <taxon>Hexapoda</taxon>
        <taxon>Insecta</taxon>
        <taxon>Pterygota</taxon>
        <taxon>Neoptera</taxon>
        <taxon>Paraneoptera</taxon>
        <taxon>Hemiptera</taxon>
        <taxon>Heteroptera</taxon>
        <taxon>Panheteroptera</taxon>
        <taxon>Cimicomorpha</taxon>
        <taxon>Reduviidae</taxon>
        <taxon>Harpactorinae</taxon>
        <taxon>Harpactorini</taxon>
        <taxon>Rhynocoris</taxon>
    </lineage>
</organism>
<name>A0AAW1DPR5_9HEMI</name>
<dbReference type="EMBL" id="JAPXFL010000002">
    <property type="protein sequence ID" value="KAK9510942.1"/>
    <property type="molecule type" value="Genomic_DNA"/>
</dbReference>
<dbReference type="PANTHER" id="PTHR47326">
    <property type="entry name" value="TRANSPOSABLE ELEMENT TC3 TRANSPOSASE-LIKE PROTEIN"/>
    <property type="match status" value="1"/>
</dbReference>
<sequence>MITRFFLPKLDDIDVANMWFQQDGATCHTARETLQLMHETFPGRVLSRFGDQNWPPRSCDLTPLDFFLWGYLKSQRHIGIIATFPLLLLSYYVNPTLNPVIVWKVPYPLD</sequence>
<reference evidence="1 2" key="1">
    <citation type="submission" date="2022-12" db="EMBL/GenBank/DDBJ databases">
        <title>Chromosome-level genome assembly of true bugs.</title>
        <authorList>
            <person name="Ma L."/>
            <person name="Li H."/>
        </authorList>
    </citation>
    <scope>NUCLEOTIDE SEQUENCE [LARGE SCALE GENOMIC DNA]</scope>
    <source>
        <strain evidence="1">Lab_2022b</strain>
    </source>
</reference>
<dbReference type="Proteomes" id="UP001461498">
    <property type="component" value="Unassembled WGS sequence"/>
</dbReference>